<accession>A0A1W0WQP2</accession>
<dbReference type="SMART" id="SM00315">
    <property type="entry name" value="RGS"/>
    <property type="match status" value="2"/>
</dbReference>
<dbReference type="GO" id="GO:0005886">
    <property type="term" value="C:plasma membrane"/>
    <property type="evidence" value="ECO:0007669"/>
    <property type="project" value="TreeGrafter"/>
</dbReference>
<dbReference type="InterPro" id="IPR052246">
    <property type="entry name" value="Cell_Polariz_PKAAnc"/>
</dbReference>
<dbReference type="GO" id="GO:0008104">
    <property type="term" value="P:intracellular protein localization"/>
    <property type="evidence" value="ECO:0007669"/>
    <property type="project" value="TreeGrafter"/>
</dbReference>
<feature type="domain" description="RGS" evidence="2">
    <location>
        <begin position="157"/>
        <end position="249"/>
    </location>
</feature>
<feature type="compositionally biased region" description="Basic and acidic residues" evidence="1">
    <location>
        <begin position="459"/>
        <end position="473"/>
    </location>
</feature>
<reference evidence="4" key="1">
    <citation type="submission" date="2017-01" db="EMBL/GenBank/DDBJ databases">
        <title>Comparative genomics of anhydrobiosis in the tardigrade Hypsibius dujardini.</title>
        <authorList>
            <person name="Yoshida Y."/>
            <person name="Koutsovoulos G."/>
            <person name="Laetsch D."/>
            <person name="Stevens L."/>
            <person name="Kumar S."/>
            <person name="Horikawa D."/>
            <person name="Ishino K."/>
            <person name="Komine S."/>
            <person name="Tomita M."/>
            <person name="Blaxter M."/>
            <person name="Arakawa K."/>
        </authorList>
    </citation>
    <scope>NUCLEOTIDE SEQUENCE [LARGE SCALE GENOMIC DNA]</scope>
    <source>
        <strain evidence="4">Z151</strain>
    </source>
</reference>
<evidence type="ECO:0000256" key="1">
    <source>
        <dbReference type="SAM" id="MobiDB-lite"/>
    </source>
</evidence>
<feature type="domain" description="RGS" evidence="2">
    <location>
        <begin position="259"/>
        <end position="387"/>
    </location>
</feature>
<dbReference type="GO" id="GO:0005739">
    <property type="term" value="C:mitochondrion"/>
    <property type="evidence" value="ECO:0007669"/>
    <property type="project" value="TreeGrafter"/>
</dbReference>
<dbReference type="Gene3D" id="1.10.167.10">
    <property type="entry name" value="Regulator of G-protein Signalling 4, domain 2"/>
    <property type="match status" value="2"/>
</dbReference>
<dbReference type="PROSITE" id="PS50132">
    <property type="entry name" value="RGS"/>
    <property type="match status" value="2"/>
</dbReference>
<keyword evidence="4" id="KW-1185">Reference proteome</keyword>
<dbReference type="InterPro" id="IPR016137">
    <property type="entry name" value="RGS"/>
</dbReference>
<evidence type="ECO:0000313" key="3">
    <source>
        <dbReference type="EMBL" id="OQV17526.1"/>
    </source>
</evidence>
<protein>
    <submittedName>
        <fullName evidence="3">A-kinase anchor protein 10, mitochondrial</fullName>
    </submittedName>
</protein>
<feature type="region of interest" description="Disordered" evidence="1">
    <location>
        <begin position="429"/>
        <end position="480"/>
    </location>
</feature>
<evidence type="ECO:0000313" key="4">
    <source>
        <dbReference type="Proteomes" id="UP000192578"/>
    </source>
</evidence>
<name>A0A1W0WQP2_HYPEX</name>
<dbReference type="Proteomes" id="UP000192578">
    <property type="component" value="Unassembled WGS sequence"/>
</dbReference>
<feature type="compositionally biased region" description="Low complexity" evidence="1">
    <location>
        <begin position="445"/>
        <end position="456"/>
    </location>
</feature>
<dbReference type="Pfam" id="PF00615">
    <property type="entry name" value="RGS"/>
    <property type="match status" value="2"/>
</dbReference>
<evidence type="ECO:0000259" key="2">
    <source>
        <dbReference type="PROSITE" id="PS50132"/>
    </source>
</evidence>
<dbReference type="PANTHER" id="PTHR13155">
    <property type="entry name" value="A-KINASE ANCHOR PROTEINS"/>
    <property type="match status" value="1"/>
</dbReference>
<dbReference type="OrthoDB" id="5584247at2759"/>
<comment type="caution">
    <text evidence="3">The sequence shown here is derived from an EMBL/GenBank/DDBJ whole genome shotgun (WGS) entry which is preliminary data.</text>
</comment>
<feature type="region of interest" description="Disordered" evidence="1">
    <location>
        <begin position="122"/>
        <end position="170"/>
    </location>
</feature>
<dbReference type="InterPro" id="IPR036305">
    <property type="entry name" value="RGS_sf"/>
</dbReference>
<dbReference type="SUPFAM" id="SSF48097">
    <property type="entry name" value="Regulator of G-protein signaling, RGS"/>
    <property type="match status" value="2"/>
</dbReference>
<organism evidence="3 4">
    <name type="scientific">Hypsibius exemplaris</name>
    <name type="common">Freshwater tardigrade</name>
    <dbReference type="NCBI Taxonomy" id="2072580"/>
    <lineage>
        <taxon>Eukaryota</taxon>
        <taxon>Metazoa</taxon>
        <taxon>Ecdysozoa</taxon>
        <taxon>Tardigrada</taxon>
        <taxon>Eutardigrada</taxon>
        <taxon>Parachela</taxon>
        <taxon>Hypsibioidea</taxon>
        <taxon>Hypsibiidae</taxon>
        <taxon>Hypsibius</taxon>
    </lineage>
</organism>
<proteinExistence type="predicted"/>
<dbReference type="InterPro" id="IPR044926">
    <property type="entry name" value="RGS_subdomain_2"/>
</dbReference>
<dbReference type="EMBL" id="MTYJ01000060">
    <property type="protein sequence ID" value="OQV17526.1"/>
    <property type="molecule type" value="Genomic_DNA"/>
</dbReference>
<dbReference type="AlphaFoldDB" id="A0A1W0WQP2"/>
<sequence>MNTHSSATDGSAKMEAYPAAPESLFTGASRLCPSLNDVLFAQDALPHLIDFMEDRNILHFLRFWLDCEQFYRICAPVQLGNCGSQDVQLKMGTSTSARDTSDNTERLAAAVVPLNPPILSAKPSQSLFPTAESERVPTSSGGGGDSKFSPVRPNDFKDLRMKPSPSTRRFSKDIQDNAVRIFSQYISLEAPESVGIDNDMRTLILDNMCQEHEKVGIDCFRAAQDKVYEMLSAKVFVDFLSSFHFLRYKSGLILSDRISLADILNYNRTLERFVESVEEVGGVNFVRFVLAAVQYEAQWSSATLLGQYNADWAQTDAMAIYNSYISMQATRPIDLADGLRIAVEESICSEQGVPVNCFRRAVDAVYHHLSAVYLPGFFKSQPFMAYLLELDKELKKTMVASGIIPAMTSVKRRSKDVIRINRAHQRSSSVVAADRLEEPQQDTFSSRTSTMGSASSENGRQRTESECDSRSSHSLDLSGTTSRLRKMAMGEIDALGRFVSYSEPEPVNRQTGILSRTVRKLNRSDEIERRKEQAALDAQRIIEDTLSMSASTFHSL</sequence>
<dbReference type="PANTHER" id="PTHR13155:SF1">
    <property type="entry name" value="A-KINASE ANCHOR PROTEIN 10, MITOCHONDRIAL"/>
    <property type="match status" value="1"/>
</dbReference>
<gene>
    <name evidence="3" type="ORF">BV898_08458</name>
</gene>